<sequence length="293" mass="31363">MFCALNGAVRTPCRTSHRHSPATRTLLPASDVVPAINNAPPTVRKTPSLSVPADIIHVMVSAPATTVLVHSPYLGPASLRPLAGALAALGQPVLLLDLRVTVNAAPVHQRLIGMFADAVEDSLVEGELVLVGHSGAGPLLPAFADALETPVTGLVFLDADLPAPGRSWRDDAPADRMAHLKSISRDGLMPRWDRWFAPEVLSAMVPDVRLLEEIVGEEAEVPLAFLKEPRPTVAWTGPCGYLRLSEAYRTPFGTARDLGWPVRELESHHLAAASDPDAVARPLTDLITELSTR</sequence>
<dbReference type="AlphaFoldDB" id="K0K7F4"/>
<dbReference type="EMBL" id="HE804045">
    <property type="protein sequence ID" value="CCH34291.1"/>
    <property type="molecule type" value="Genomic_DNA"/>
</dbReference>
<keyword evidence="2" id="KW-1185">Reference proteome</keyword>
<dbReference type="PATRIC" id="fig|1179773.3.peg.7130"/>
<accession>K0K7F4</accession>
<evidence type="ECO:0000313" key="2">
    <source>
        <dbReference type="Proteomes" id="UP000006281"/>
    </source>
</evidence>
<dbReference type="STRING" id="1179773.BN6_70560"/>
<dbReference type="Proteomes" id="UP000006281">
    <property type="component" value="Chromosome"/>
</dbReference>
<dbReference type="SUPFAM" id="SSF53474">
    <property type="entry name" value="alpha/beta-Hydrolases"/>
    <property type="match status" value="1"/>
</dbReference>
<protein>
    <recommendedName>
        <fullName evidence="3">AB hydrolase-1 domain-containing protein</fullName>
    </recommendedName>
</protein>
<dbReference type="KEGG" id="sesp:BN6_70560"/>
<evidence type="ECO:0008006" key="3">
    <source>
        <dbReference type="Google" id="ProtNLM"/>
    </source>
</evidence>
<gene>
    <name evidence="1" type="ordered locus">BN6_70560</name>
</gene>
<proteinExistence type="predicted"/>
<name>K0K7F4_SACES</name>
<dbReference type="Gene3D" id="3.40.50.1820">
    <property type="entry name" value="alpha/beta hydrolase"/>
    <property type="match status" value="1"/>
</dbReference>
<evidence type="ECO:0000313" key="1">
    <source>
        <dbReference type="EMBL" id="CCH34291.1"/>
    </source>
</evidence>
<reference evidence="1 2" key="1">
    <citation type="journal article" date="2012" name="BMC Genomics">
        <title>Complete genome sequence of Saccharothrix espanaensis DSM 44229T and comparison to the other completely sequenced Pseudonocardiaceae.</title>
        <authorList>
            <person name="Strobel T."/>
            <person name="Al-Dilaimi A."/>
            <person name="Blom J."/>
            <person name="Gessner A."/>
            <person name="Kalinowski J."/>
            <person name="Luzhetska M."/>
            <person name="Puhler A."/>
            <person name="Szczepanowski R."/>
            <person name="Bechthold A."/>
            <person name="Ruckert C."/>
        </authorList>
    </citation>
    <scope>NUCLEOTIDE SEQUENCE [LARGE SCALE GENOMIC DNA]</scope>
    <source>
        <strain evidence="2">ATCC 51144 / DSM 44229 / JCM 9112 / NBRC 15066 / NRRL 15764</strain>
    </source>
</reference>
<dbReference type="InterPro" id="IPR029058">
    <property type="entry name" value="AB_hydrolase_fold"/>
</dbReference>
<organism evidence="1 2">
    <name type="scientific">Saccharothrix espanaensis (strain ATCC 51144 / DSM 44229 / JCM 9112 / NBRC 15066 / NRRL 15764)</name>
    <dbReference type="NCBI Taxonomy" id="1179773"/>
    <lineage>
        <taxon>Bacteria</taxon>
        <taxon>Bacillati</taxon>
        <taxon>Actinomycetota</taxon>
        <taxon>Actinomycetes</taxon>
        <taxon>Pseudonocardiales</taxon>
        <taxon>Pseudonocardiaceae</taxon>
        <taxon>Saccharothrix</taxon>
    </lineage>
</organism>
<dbReference type="eggNOG" id="COG0596">
    <property type="taxonomic scope" value="Bacteria"/>
</dbReference>
<dbReference type="HOGENOM" id="CLU_082729_0_0_11"/>